<dbReference type="AlphaFoldDB" id="A0AA39I818"/>
<protein>
    <submittedName>
        <fullName evidence="2">Uncharacterized protein</fullName>
    </submittedName>
</protein>
<evidence type="ECO:0000313" key="2">
    <source>
        <dbReference type="EMBL" id="KAK0418333.1"/>
    </source>
</evidence>
<evidence type="ECO:0000313" key="3">
    <source>
        <dbReference type="Proteomes" id="UP001175271"/>
    </source>
</evidence>
<comment type="caution">
    <text evidence="2">The sequence shown here is derived from an EMBL/GenBank/DDBJ whole genome shotgun (WGS) entry which is preliminary data.</text>
</comment>
<reference evidence="2" key="1">
    <citation type="submission" date="2023-06" db="EMBL/GenBank/DDBJ databases">
        <title>Genomic analysis of the entomopathogenic nematode Steinernema hermaphroditum.</title>
        <authorList>
            <person name="Schwarz E.M."/>
            <person name="Heppert J.K."/>
            <person name="Baniya A."/>
            <person name="Schwartz H.T."/>
            <person name="Tan C.-H."/>
            <person name="Antoshechkin I."/>
            <person name="Sternberg P.W."/>
            <person name="Goodrich-Blair H."/>
            <person name="Dillman A.R."/>
        </authorList>
    </citation>
    <scope>NUCLEOTIDE SEQUENCE</scope>
    <source>
        <strain evidence="2">PS9179</strain>
        <tissue evidence="2">Whole animal</tissue>
    </source>
</reference>
<feature type="region of interest" description="Disordered" evidence="1">
    <location>
        <begin position="1"/>
        <end position="25"/>
    </location>
</feature>
<sequence>MQNESNELFPEGGPSAVDGTGKSVSETKPQTVCYIVQNKNRANSGQKTGVELANEVKEGSRPIVVIYKCSDVESSPQRATDSIEKKMFGEEEVQRHITGFQERWIRLRIIRKLQQLTSLRERKTVRRALEALRLRKTKRRHLSGGITRKSSLRLPSGTSFHILLWDERDQTTRGSG</sequence>
<gene>
    <name evidence="2" type="ORF">QR680_013503</name>
</gene>
<evidence type="ECO:0000256" key="1">
    <source>
        <dbReference type="SAM" id="MobiDB-lite"/>
    </source>
</evidence>
<dbReference type="Proteomes" id="UP001175271">
    <property type="component" value="Unassembled WGS sequence"/>
</dbReference>
<proteinExistence type="predicted"/>
<keyword evidence="3" id="KW-1185">Reference proteome</keyword>
<name>A0AA39I818_9BILA</name>
<organism evidence="2 3">
    <name type="scientific">Steinernema hermaphroditum</name>
    <dbReference type="NCBI Taxonomy" id="289476"/>
    <lineage>
        <taxon>Eukaryota</taxon>
        <taxon>Metazoa</taxon>
        <taxon>Ecdysozoa</taxon>
        <taxon>Nematoda</taxon>
        <taxon>Chromadorea</taxon>
        <taxon>Rhabditida</taxon>
        <taxon>Tylenchina</taxon>
        <taxon>Panagrolaimomorpha</taxon>
        <taxon>Strongyloidoidea</taxon>
        <taxon>Steinernematidae</taxon>
        <taxon>Steinernema</taxon>
    </lineage>
</organism>
<accession>A0AA39I818</accession>
<dbReference type="EMBL" id="JAUCMV010000002">
    <property type="protein sequence ID" value="KAK0418333.1"/>
    <property type="molecule type" value="Genomic_DNA"/>
</dbReference>